<dbReference type="Gramene" id="Al_scaffold_0004_1084">
    <property type="protein sequence ID" value="Al_scaffold_0004_1084"/>
    <property type="gene ID" value="Al_scaffold_0004_1084"/>
</dbReference>
<reference evidence="2" key="1">
    <citation type="journal article" date="2011" name="Nat. Genet.">
        <title>The Arabidopsis lyrata genome sequence and the basis of rapid genome size change.</title>
        <authorList>
            <person name="Hu T.T."/>
            <person name="Pattyn P."/>
            <person name="Bakker E.G."/>
            <person name="Cao J."/>
            <person name="Cheng J.-F."/>
            <person name="Clark R.M."/>
            <person name="Fahlgren N."/>
            <person name="Fawcett J.A."/>
            <person name="Grimwood J."/>
            <person name="Gundlach H."/>
            <person name="Haberer G."/>
            <person name="Hollister J.D."/>
            <person name="Ossowski S."/>
            <person name="Ottilar R.P."/>
            <person name="Salamov A.A."/>
            <person name="Schneeberger K."/>
            <person name="Spannagl M."/>
            <person name="Wang X."/>
            <person name="Yang L."/>
            <person name="Nasrallah M.E."/>
            <person name="Bergelson J."/>
            <person name="Carrington J.C."/>
            <person name="Gaut B.S."/>
            <person name="Schmutz J."/>
            <person name="Mayer K.F.X."/>
            <person name="Van de Peer Y."/>
            <person name="Grigoriev I.V."/>
            <person name="Nordborg M."/>
            <person name="Weigel D."/>
            <person name="Guo Y.-L."/>
        </authorList>
    </citation>
    <scope>NUCLEOTIDE SEQUENCE [LARGE SCALE GENOMIC DNA]</scope>
    <source>
        <strain evidence="2">cv. MN47</strain>
    </source>
</reference>
<dbReference type="Proteomes" id="UP000008694">
    <property type="component" value="Unassembled WGS sequence"/>
</dbReference>
<keyword evidence="2" id="KW-1185">Reference proteome</keyword>
<evidence type="ECO:0000313" key="2">
    <source>
        <dbReference type="Proteomes" id="UP000008694"/>
    </source>
</evidence>
<dbReference type="HOGENOM" id="CLU_1236533_0_0_1"/>
<gene>
    <name evidence="1" type="ORF">ARALYDRAFT_668365</name>
</gene>
<accession>D7LGV8</accession>
<name>D7LGV8_ARALL</name>
<protein>
    <submittedName>
        <fullName evidence="1">Predicted protein</fullName>
    </submittedName>
</protein>
<dbReference type="AlphaFoldDB" id="D7LGV8"/>
<organism evidence="2">
    <name type="scientific">Arabidopsis lyrata subsp. lyrata</name>
    <name type="common">Lyre-leaved rock-cress</name>
    <dbReference type="NCBI Taxonomy" id="81972"/>
    <lineage>
        <taxon>Eukaryota</taxon>
        <taxon>Viridiplantae</taxon>
        <taxon>Streptophyta</taxon>
        <taxon>Embryophyta</taxon>
        <taxon>Tracheophyta</taxon>
        <taxon>Spermatophyta</taxon>
        <taxon>Magnoliopsida</taxon>
        <taxon>eudicotyledons</taxon>
        <taxon>Gunneridae</taxon>
        <taxon>Pentapetalae</taxon>
        <taxon>rosids</taxon>
        <taxon>malvids</taxon>
        <taxon>Brassicales</taxon>
        <taxon>Brassicaceae</taxon>
        <taxon>Camelineae</taxon>
        <taxon>Arabidopsis</taxon>
    </lineage>
</organism>
<proteinExistence type="predicted"/>
<sequence>MIFRVIGISCRDRRWCCSRRKSVDVLDTSMARLDLFSPPISSGLLLVRWVLKSFLVWFGCSVASLVRPDGDSGQFVVRYGREFQIWFFHLLGFRSGHCFSALVLCFVSNVLENLSFVVRRTRCLLPLALSSTSLVSSSVSSRSASFGVRGSLFCHHKRYLFHLRLSTSRGWFGTFNTTQSSINSFSRERSYSMGFDSVPLHKTNKVFVRRSLSFKFRPFPLRFS</sequence>
<dbReference type="EMBL" id="GL348716">
    <property type="protein sequence ID" value="EFH55340.1"/>
    <property type="molecule type" value="Genomic_DNA"/>
</dbReference>
<evidence type="ECO:0000313" key="1">
    <source>
        <dbReference type="EMBL" id="EFH55340.1"/>
    </source>
</evidence>